<dbReference type="FunFam" id="3.40.50.2000:FF:000037">
    <property type="entry name" value="Glycosyltransferase"/>
    <property type="match status" value="1"/>
</dbReference>
<keyword evidence="5" id="KW-1185">Reference proteome</keyword>
<proteinExistence type="inferred from homology"/>
<dbReference type="AlphaFoldDB" id="A0AA86VZE1"/>
<sequence>MDTLNTHQLSIPTQIKRKQWFMDSSNGNHNVHKPLHIAMLPWLAVGHVNPYSELAKIFAQKGHFITFISTPKNIDRMPKIPKTLEPFINLVSLPLPHIEHLPEGAESRMDIPASKICHLKLAYEGLQDAVSDLLKTSKPDWVFYDFATEWLPAIAKSLNIPCAHYNLTAAWNKVFYDPPKEVLNSNFTLQDMCNPTWFPFQTTLHLRPYEIERAILSRQDVETGRSATFDLGKVYSSCDMFLLRTCRELEGEWLDYVADKYKVPVVPVGLVPPSMHISEDEEEDKNPDWVEINNWLDKQESSSVVYIAFGSELRLSQEDVTELAHGIEISKLPFFWALRNLKEDSFELPEGFEERTRDRGFVWKSWAPQTKILGHAAIGGCITHCGTNSLVEMLNFGHVLVTLPYLLDQALFSRVLEEKKVAMEVPRSPEDGSFTRDSVAKTLRFVVVDEGGSIYRKNAKEMGKVFSSTDLHNRYIEDCIVALQNYKLPSNG</sequence>
<reference evidence="4" key="1">
    <citation type="submission" date="2023-10" db="EMBL/GenBank/DDBJ databases">
        <authorList>
            <person name="Domelevo Entfellner J.-B."/>
        </authorList>
    </citation>
    <scope>NUCLEOTIDE SEQUENCE</scope>
</reference>
<dbReference type="Pfam" id="PF00201">
    <property type="entry name" value="UDPGT"/>
    <property type="match status" value="1"/>
</dbReference>
<evidence type="ECO:0000313" key="4">
    <source>
        <dbReference type="EMBL" id="CAJ1963541.1"/>
    </source>
</evidence>
<keyword evidence="3" id="KW-0808">Transferase</keyword>
<dbReference type="EMBL" id="OY731403">
    <property type="protein sequence ID" value="CAJ1963541.1"/>
    <property type="molecule type" value="Genomic_DNA"/>
</dbReference>
<organism evidence="4 5">
    <name type="scientific">Sphenostylis stenocarpa</name>
    <dbReference type="NCBI Taxonomy" id="92480"/>
    <lineage>
        <taxon>Eukaryota</taxon>
        <taxon>Viridiplantae</taxon>
        <taxon>Streptophyta</taxon>
        <taxon>Embryophyta</taxon>
        <taxon>Tracheophyta</taxon>
        <taxon>Spermatophyta</taxon>
        <taxon>Magnoliopsida</taxon>
        <taxon>eudicotyledons</taxon>
        <taxon>Gunneridae</taxon>
        <taxon>Pentapetalae</taxon>
        <taxon>rosids</taxon>
        <taxon>fabids</taxon>
        <taxon>Fabales</taxon>
        <taxon>Fabaceae</taxon>
        <taxon>Papilionoideae</taxon>
        <taxon>50 kb inversion clade</taxon>
        <taxon>NPAAA clade</taxon>
        <taxon>indigoferoid/millettioid clade</taxon>
        <taxon>Phaseoleae</taxon>
        <taxon>Sphenostylis</taxon>
    </lineage>
</organism>
<gene>
    <name evidence="4" type="ORF">AYBTSS11_LOCUS19829</name>
</gene>
<dbReference type="SUPFAM" id="SSF53756">
    <property type="entry name" value="UDP-Glycosyltransferase/glycogen phosphorylase"/>
    <property type="match status" value="1"/>
</dbReference>
<dbReference type="Gramene" id="rna-AYBTSS11_LOCUS19829">
    <property type="protein sequence ID" value="CAJ1963541.1"/>
    <property type="gene ID" value="gene-AYBTSS11_LOCUS19829"/>
</dbReference>
<dbReference type="Proteomes" id="UP001189624">
    <property type="component" value="Chromosome 6"/>
</dbReference>
<dbReference type="InterPro" id="IPR050481">
    <property type="entry name" value="UDP-glycosyltransf_plant"/>
</dbReference>
<dbReference type="PANTHER" id="PTHR48049:SF148">
    <property type="entry name" value="SOYASAPONIN III RHAMNOSYLTRANSFERASE"/>
    <property type="match status" value="1"/>
</dbReference>
<evidence type="ECO:0000313" key="5">
    <source>
        <dbReference type="Proteomes" id="UP001189624"/>
    </source>
</evidence>
<accession>A0AA86VZE1</accession>
<keyword evidence="2" id="KW-0328">Glycosyltransferase</keyword>
<evidence type="ECO:0000256" key="2">
    <source>
        <dbReference type="ARBA" id="ARBA00022676"/>
    </source>
</evidence>
<comment type="similarity">
    <text evidence="1">Belongs to the UDP-glycosyltransferase family.</text>
</comment>
<dbReference type="InterPro" id="IPR002213">
    <property type="entry name" value="UDP_glucos_trans"/>
</dbReference>
<dbReference type="CDD" id="cd03784">
    <property type="entry name" value="GT1_Gtf-like"/>
    <property type="match status" value="1"/>
</dbReference>
<evidence type="ECO:0008006" key="6">
    <source>
        <dbReference type="Google" id="ProtNLM"/>
    </source>
</evidence>
<name>A0AA86VZE1_9FABA</name>
<dbReference type="Gene3D" id="3.40.50.2000">
    <property type="entry name" value="Glycogen Phosphorylase B"/>
    <property type="match status" value="2"/>
</dbReference>
<evidence type="ECO:0000256" key="3">
    <source>
        <dbReference type="ARBA" id="ARBA00022679"/>
    </source>
</evidence>
<evidence type="ECO:0000256" key="1">
    <source>
        <dbReference type="ARBA" id="ARBA00009995"/>
    </source>
</evidence>
<dbReference type="PANTHER" id="PTHR48049">
    <property type="entry name" value="GLYCOSYLTRANSFERASE"/>
    <property type="match status" value="1"/>
</dbReference>
<protein>
    <recommendedName>
        <fullName evidence="6">Soyasaponin III rhamnosyltransferase</fullName>
    </recommendedName>
</protein>
<dbReference type="GO" id="GO:0035251">
    <property type="term" value="F:UDP-glucosyltransferase activity"/>
    <property type="evidence" value="ECO:0007669"/>
    <property type="project" value="InterPro"/>
</dbReference>